<dbReference type="Proteomes" id="UP001059272">
    <property type="component" value="Chromosome"/>
</dbReference>
<accession>A0AAE9NK75</accession>
<evidence type="ECO:0000313" key="3">
    <source>
        <dbReference type="Proteomes" id="UP001059272"/>
    </source>
</evidence>
<dbReference type="EMBL" id="CP090065">
    <property type="protein sequence ID" value="UVO06554.1"/>
    <property type="molecule type" value="Genomic_DNA"/>
</dbReference>
<dbReference type="Proteomes" id="UP001463408">
    <property type="component" value="Unassembled WGS sequence"/>
</dbReference>
<gene>
    <name evidence="1" type="ORF">ABRQ07_01280</name>
    <name evidence="2" type="ORF">LW347_11455</name>
</gene>
<dbReference type="RefSeq" id="WP_193555634.1">
    <property type="nucleotide sequence ID" value="NZ_CP090065.1"/>
</dbReference>
<keyword evidence="4" id="KW-1185">Reference proteome</keyword>
<name>A0AAE9NK75_9GAMM</name>
<dbReference type="KEGG" id="ppoo:LW347_11455"/>
<evidence type="ECO:0000313" key="1">
    <source>
        <dbReference type="EMBL" id="MEQ9936245.1"/>
    </source>
</evidence>
<dbReference type="EMBL" id="JBEHEF010000002">
    <property type="protein sequence ID" value="MEQ9936245.1"/>
    <property type="molecule type" value="Genomic_DNA"/>
</dbReference>
<evidence type="ECO:0000313" key="2">
    <source>
        <dbReference type="EMBL" id="UVO06554.1"/>
    </source>
</evidence>
<reference evidence="1 4" key="2">
    <citation type="submission" date="2024-06" db="EMBL/GenBank/DDBJ databases">
        <title>Pangenomics to understand the prophage dynamics in the radiating lineages of P. brasiliense.</title>
        <authorList>
            <person name="Pardeshi L.A."/>
            <person name="Van Duivenbode I."/>
            <person name="Jonkheer E.M."/>
            <person name="Pel M.J.C."/>
            <person name="Kupczok A."/>
            <person name="De Ridder D."/>
            <person name="Smit S."/>
            <person name="Van Der Lee T.J."/>
        </authorList>
    </citation>
    <scope>NUCLEOTIDE SEQUENCE [LARGE SCALE GENOMIC DNA]</scope>
    <source>
        <strain evidence="1 4">PD 8607</strain>
    </source>
</reference>
<proteinExistence type="predicted"/>
<sequence length="224" mass="25177">MPDALYILDAGVRALASTNEILGLADKDFRVAQLTAMDLEWCIAHTRNTINIHQLPWAQNGGVLENPDTFNFSFKLLDTEDRPAAACMCSFCPRTEWAENGEHFDEGPTLNVEMLQNFHLRDSELDGNTLKYALYAVLFFIVETECTGVRLIEPINDIVANYYLAQGFEDITGGSKAILWRSSGNLLQWFSEEIQLANNDIEGEYFLGDNEFNESEFDGGENGN</sequence>
<evidence type="ECO:0000313" key="4">
    <source>
        <dbReference type="Proteomes" id="UP001463408"/>
    </source>
</evidence>
<dbReference type="AlphaFoldDB" id="A0AAE9NK75"/>
<protein>
    <submittedName>
        <fullName evidence="2">Uncharacterized protein</fullName>
    </submittedName>
</protein>
<organism evidence="2 3">
    <name type="scientific">Pectobacterium polonicum</name>
    <dbReference type="NCBI Taxonomy" id="2485124"/>
    <lineage>
        <taxon>Bacteria</taxon>
        <taxon>Pseudomonadati</taxon>
        <taxon>Pseudomonadota</taxon>
        <taxon>Gammaproteobacteria</taxon>
        <taxon>Enterobacterales</taxon>
        <taxon>Pectobacteriaceae</taxon>
        <taxon>Pectobacterium</taxon>
    </lineage>
</organism>
<reference evidence="2" key="1">
    <citation type="submission" date="2021-12" db="EMBL/GenBank/DDBJ databases">
        <title>Genome sequence of novel Pectobacterium sp. causing blackleg.</title>
        <authorList>
            <person name="Wang J."/>
        </authorList>
    </citation>
    <scope>NUCLEOTIDE SEQUENCE</scope>
    <source>
        <strain evidence="2">BY21311</strain>
    </source>
</reference>